<dbReference type="PANTHER" id="PTHR42756">
    <property type="entry name" value="TRANSCRIPTIONAL REGULATOR, MARR"/>
    <property type="match status" value="1"/>
</dbReference>
<dbReference type="PRINTS" id="PR00598">
    <property type="entry name" value="HTHMARR"/>
</dbReference>
<dbReference type="GO" id="GO:0003677">
    <property type="term" value="F:DNA binding"/>
    <property type="evidence" value="ECO:0007669"/>
    <property type="project" value="UniProtKB-KW"/>
</dbReference>
<dbReference type="STRING" id="1123231.SAMN02745189_01555"/>
<reference evidence="5 6" key="1">
    <citation type="submission" date="2016-11" db="EMBL/GenBank/DDBJ databases">
        <authorList>
            <person name="Jaros S."/>
            <person name="Januszkiewicz K."/>
            <person name="Wedrychowicz H."/>
        </authorList>
    </citation>
    <scope>NUCLEOTIDE SEQUENCE [LARGE SCALE GENOMIC DNA]</scope>
    <source>
        <strain evidence="5 6">DSM 16010</strain>
    </source>
</reference>
<dbReference type="Proteomes" id="UP000184206">
    <property type="component" value="Unassembled WGS sequence"/>
</dbReference>
<dbReference type="AlphaFoldDB" id="A0A1M7G287"/>
<evidence type="ECO:0000256" key="3">
    <source>
        <dbReference type="ARBA" id="ARBA00023163"/>
    </source>
</evidence>
<dbReference type="PROSITE" id="PS50995">
    <property type="entry name" value="HTH_MARR_2"/>
    <property type="match status" value="1"/>
</dbReference>
<keyword evidence="6" id="KW-1185">Reference proteome</keyword>
<accession>A0A1M7G287</accession>
<dbReference type="InterPro" id="IPR036388">
    <property type="entry name" value="WH-like_DNA-bd_sf"/>
</dbReference>
<proteinExistence type="predicted"/>
<dbReference type="GO" id="GO:0003700">
    <property type="term" value="F:DNA-binding transcription factor activity"/>
    <property type="evidence" value="ECO:0007669"/>
    <property type="project" value="InterPro"/>
</dbReference>
<evidence type="ECO:0000259" key="4">
    <source>
        <dbReference type="PROSITE" id="PS50995"/>
    </source>
</evidence>
<dbReference type="InterPro" id="IPR036390">
    <property type="entry name" value="WH_DNA-bd_sf"/>
</dbReference>
<keyword evidence="2 5" id="KW-0238">DNA-binding</keyword>
<evidence type="ECO:0000256" key="2">
    <source>
        <dbReference type="ARBA" id="ARBA00023125"/>
    </source>
</evidence>
<feature type="domain" description="HTH marR-type" evidence="4">
    <location>
        <begin position="1"/>
        <end position="138"/>
    </location>
</feature>
<name>A0A1M7G287_9BACL</name>
<dbReference type="RefSeq" id="WP_072709997.1">
    <property type="nucleotide sequence ID" value="NZ_FRCF01000005.1"/>
</dbReference>
<dbReference type="EMBL" id="FRCF01000005">
    <property type="protein sequence ID" value="SHM10391.1"/>
    <property type="molecule type" value="Genomic_DNA"/>
</dbReference>
<dbReference type="SMART" id="SM00347">
    <property type="entry name" value="HTH_MARR"/>
    <property type="match status" value="1"/>
</dbReference>
<dbReference type="Pfam" id="PF12802">
    <property type="entry name" value="MarR_2"/>
    <property type="match status" value="1"/>
</dbReference>
<dbReference type="Gene3D" id="1.10.10.10">
    <property type="entry name" value="Winged helix-like DNA-binding domain superfamily/Winged helix DNA-binding domain"/>
    <property type="match status" value="1"/>
</dbReference>
<protein>
    <submittedName>
        <fullName evidence="5">DNA-binding transcriptional regulator, MarR family</fullName>
    </submittedName>
</protein>
<keyword evidence="1" id="KW-0805">Transcription regulation</keyword>
<dbReference type="PANTHER" id="PTHR42756:SF1">
    <property type="entry name" value="TRANSCRIPTIONAL REPRESSOR OF EMRAB OPERON"/>
    <property type="match status" value="1"/>
</dbReference>
<organism evidence="5 6">
    <name type="scientific">Lacicoccus alkaliphilus DSM 16010</name>
    <dbReference type="NCBI Taxonomy" id="1123231"/>
    <lineage>
        <taxon>Bacteria</taxon>
        <taxon>Bacillati</taxon>
        <taxon>Bacillota</taxon>
        <taxon>Bacilli</taxon>
        <taxon>Bacillales</taxon>
        <taxon>Salinicoccaceae</taxon>
        <taxon>Lacicoccus</taxon>
    </lineage>
</organism>
<evidence type="ECO:0000256" key="1">
    <source>
        <dbReference type="ARBA" id="ARBA00023015"/>
    </source>
</evidence>
<evidence type="ECO:0000313" key="5">
    <source>
        <dbReference type="EMBL" id="SHM10391.1"/>
    </source>
</evidence>
<dbReference type="InterPro" id="IPR000835">
    <property type="entry name" value="HTH_MarR-typ"/>
</dbReference>
<dbReference type="OrthoDB" id="6462103at2"/>
<gene>
    <name evidence="5" type="ORF">SAMN02745189_01555</name>
</gene>
<sequence>MSDVNTRHVCRHIYLLNAKVDHMTTFQTEAGRISREQLYMLEIIAEEPNITQKQLISRMKKEQTAISRSIQRMADGQLITKTQSREDLRASYLKISQKGLDLIDALDDEICEVTDELLKDLSKEEVKHLSEILEKLHR</sequence>
<evidence type="ECO:0000313" key="6">
    <source>
        <dbReference type="Proteomes" id="UP000184206"/>
    </source>
</evidence>
<dbReference type="SUPFAM" id="SSF46785">
    <property type="entry name" value="Winged helix' DNA-binding domain"/>
    <property type="match status" value="1"/>
</dbReference>
<keyword evidence="3" id="KW-0804">Transcription</keyword>